<evidence type="ECO:0000256" key="10">
    <source>
        <dbReference type="ARBA" id="ARBA00022960"/>
    </source>
</evidence>
<protein>
    <submittedName>
        <fullName evidence="20">Uncharacterized protein</fullName>
    </submittedName>
</protein>
<comment type="similarity">
    <text evidence="2">In the C-terminal section; belongs to the transpeptidase family.</text>
</comment>
<keyword evidence="4" id="KW-1003">Cell membrane</keyword>
<dbReference type="GO" id="GO:0006508">
    <property type="term" value="P:proteolysis"/>
    <property type="evidence" value="ECO:0007669"/>
    <property type="project" value="UniProtKB-KW"/>
</dbReference>
<evidence type="ECO:0000256" key="14">
    <source>
        <dbReference type="ARBA" id="ARBA00023316"/>
    </source>
</evidence>
<gene>
    <name evidence="20" type="ORF">A2960_02135</name>
</gene>
<keyword evidence="11" id="KW-0573">Peptidoglycan synthesis</keyword>
<evidence type="ECO:0000256" key="7">
    <source>
        <dbReference type="ARBA" id="ARBA00022676"/>
    </source>
</evidence>
<evidence type="ECO:0000313" key="21">
    <source>
        <dbReference type="Proteomes" id="UP000176609"/>
    </source>
</evidence>
<comment type="subcellular location">
    <subcellularLocation>
        <location evidence="1">Cell membrane</location>
    </subcellularLocation>
</comment>
<comment type="catalytic activity">
    <reaction evidence="15">
        <text>Preferential cleavage: (Ac)2-L-Lys-D-Ala-|-D-Ala. Also transpeptidation of peptidyl-alanyl moieties that are N-acyl substituents of D-alanine.</text>
        <dbReference type="EC" id="3.4.16.4"/>
    </reaction>
</comment>
<dbReference type="InterPro" id="IPR001264">
    <property type="entry name" value="Glyco_trans_51"/>
</dbReference>
<evidence type="ECO:0000256" key="11">
    <source>
        <dbReference type="ARBA" id="ARBA00022984"/>
    </source>
</evidence>
<evidence type="ECO:0000256" key="16">
    <source>
        <dbReference type="ARBA" id="ARBA00049902"/>
    </source>
</evidence>
<evidence type="ECO:0000256" key="15">
    <source>
        <dbReference type="ARBA" id="ARBA00034000"/>
    </source>
</evidence>
<evidence type="ECO:0000256" key="6">
    <source>
        <dbReference type="ARBA" id="ARBA00022670"/>
    </source>
</evidence>
<evidence type="ECO:0000256" key="2">
    <source>
        <dbReference type="ARBA" id="ARBA00007090"/>
    </source>
</evidence>
<evidence type="ECO:0000256" key="9">
    <source>
        <dbReference type="ARBA" id="ARBA00022801"/>
    </source>
</evidence>
<feature type="domain" description="Glycosyl transferase family 51" evidence="19">
    <location>
        <begin position="34"/>
        <end position="208"/>
    </location>
</feature>
<dbReference type="GO" id="GO:0005886">
    <property type="term" value="C:plasma membrane"/>
    <property type="evidence" value="ECO:0007669"/>
    <property type="project" value="UniProtKB-SubCell"/>
</dbReference>
<organism evidence="20 21">
    <name type="scientific">Candidatus Gottesmanbacteria bacterium RIFCSPLOWO2_01_FULL_39_12b</name>
    <dbReference type="NCBI Taxonomy" id="1798388"/>
    <lineage>
        <taxon>Bacteria</taxon>
        <taxon>Candidatus Gottesmaniibacteriota</taxon>
    </lineage>
</organism>
<keyword evidence="14" id="KW-0961">Cell wall biogenesis/degradation</keyword>
<dbReference type="InterPro" id="IPR036950">
    <property type="entry name" value="PBP_transglycosylase"/>
</dbReference>
<comment type="caution">
    <text evidence="20">The sequence shown here is derived from an EMBL/GenBank/DDBJ whole genome shotgun (WGS) entry which is preliminary data.</text>
</comment>
<dbReference type="SUPFAM" id="SSF56601">
    <property type="entry name" value="beta-lactamase/transpeptidase-like"/>
    <property type="match status" value="1"/>
</dbReference>
<comment type="catalytic activity">
    <reaction evidence="16">
        <text>[GlcNAc-(1-&gt;4)-Mur2Ac(oyl-L-Ala-gamma-D-Glu-L-Lys-D-Ala-D-Ala)](n)-di-trans,octa-cis-undecaprenyl diphosphate + beta-D-GlcNAc-(1-&gt;4)-Mur2Ac(oyl-L-Ala-gamma-D-Glu-L-Lys-D-Ala-D-Ala)-di-trans,octa-cis-undecaprenyl diphosphate = [GlcNAc-(1-&gt;4)-Mur2Ac(oyl-L-Ala-gamma-D-Glu-L-Lys-D-Ala-D-Ala)](n+1)-di-trans,octa-cis-undecaprenyl diphosphate + di-trans,octa-cis-undecaprenyl diphosphate + H(+)</text>
        <dbReference type="Rhea" id="RHEA:23708"/>
        <dbReference type="Rhea" id="RHEA-COMP:9602"/>
        <dbReference type="Rhea" id="RHEA-COMP:9603"/>
        <dbReference type="ChEBI" id="CHEBI:15378"/>
        <dbReference type="ChEBI" id="CHEBI:58405"/>
        <dbReference type="ChEBI" id="CHEBI:60033"/>
        <dbReference type="ChEBI" id="CHEBI:78435"/>
        <dbReference type="EC" id="2.4.99.28"/>
    </reaction>
</comment>
<dbReference type="AlphaFoldDB" id="A0A1F6AQY5"/>
<keyword evidence="5" id="KW-0121">Carboxypeptidase</keyword>
<dbReference type="GO" id="GO:0008360">
    <property type="term" value="P:regulation of cell shape"/>
    <property type="evidence" value="ECO:0007669"/>
    <property type="project" value="UniProtKB-KW"/>
</dbReference>
<evidence type="ECO:0000259" key="19">
    <source>
        <dbReference type="Pfam" id="PF00912"/>
    </source>
</evidence>
<dbReference type="Pfam" id="PF00905">
    <property type="entry name" value="Transpeptidase"/>
    <property type="match status" value="1"/>
</dbReference>
<dbReference type="GO" id="GO:0008658">
    <property type="term" value="F:penicillin binding"/>
    <property type="evidence" value="ECO:0007669"/>
    <property type="project" value="InterPro"/>
</dbReference>
<evidence type="ECO:0000313" key="20">
    <source>
        <dbReference type="EMBL" id="OGG26922.1"/>
    </source>
</evidence>
<dbReference type="Pfam" id="PF17957">
    <property type="entry name" value="Big_7"/>
    <property type="match status" value="1"/>
</dbReference>
<evidence type="ECO:0000256" key="12">
    <source>
        <dbReference type="ARBA" id="ARBA00023136"/>
    </source>
</evidence>
<dbReference type="Proteomes" id="UP000176609">
    <property type="component" value="Unassembled WGS sequence"/>
</dbReference>
<comment type="similarity">
    <text evidence="3">In the N-terminal section; belongs to the glycosyltransferase 51 family.</text>
</comment>
<keyword evidence="8" id="KW-0808">Transferase</keyword>
<keyword evidence="9" id="KW-0378">Hydrolase</keyword>
<dbReference type="InterPro" id="IPR012338">
    <property type="entry name" value="Beta-lactam/transpept-like"/>
</dbReference>
<evidence type="ECO:0000259" key="18">
    <source>
        <dbReference type="Pfam" id="PF00905"/>
    </source>
</evidence>
<name>A0A1F6AQY5_9BACT</name>
<evidence type="ECO:0000256" key="8">
    <source>
        <dbReference type="ARBA" id="ARBA00022679"/>
    </source>
</evidence>
<dbReference type="PANTHER" id="PTHR32282:SF11">
    <property type="entry name" value="PENICILLIN-BINDING PROTEIN 1B"/>
    <property type="match status" value="1"/>
</dbReference>
<evidence type="ECO:0000256" key="17">
    <source>
        <dbReference type="SAM" id="MobiDB-lite"/>
    </source>
</evidence>
<keyword evidence="13" id="KW-0511">Multifunctional enzyme</keyword>
<evidence type="ECO:0000256" key="1">
    <source>
        <dbReference type="ARBA" id="ARBA00004236"/>
    </source>
</evidence>
<dbReference type="GO" id="GO:0008955">
    <property type="term" value="F:peptidoglycan glycosyltransferase activity"/>
    <property type="evidence" value="ECO:0007669"/>
    <property type="project" value="UniProtKB-EC"/>
</dbReference>
<dbReference type="SUPFAM" id="SSF53955">
    <property type="entry name" value="Lysozyme-like"/>
    <property type="match status" value="1"/>
</dbReference>
<keyword evidence="6" id="KW-0645">Protease</keyword>
<reference evidence="20 21" key="1">
    <citation type="journal article" date="2016" name="Nat. Commun.">
        <title>Thousands of microbial genomes shed light on interconnected biogeochemical processes in an aquifer system.</title>
        <authorList>
            <person name="Anantharaman K."/>
            <person name="Brown C.T."/>
            <person name="Hug L.A."/>
            <person name="Sharon I."/>
            <person name="Castelle C.J."/>
            <person name="Probst A.J."/>
            <person name="Thomas B.C."/>
            <person name="Singh A."/>
            <person name="Wilkins M.J."/>
            <person name="Karaoz U."/>
            <person name="Brodie E.L."/>
            <person name="Williams K.H."/>
            <person name="Hubbard S.S."/>
            <person name="Banfield J.F."/>
        </authorList>
    </citation>
    <scope>NUCLEOTIDE SEQUENCE [LARGE SCALE GENOMIC DNA]</scope>
</reference>
<evidence type="ECO:0000256" key="3">
    <source>
        <dbReference type="ARBA" id="ARBA00007739"/>
    </source>
</evidence>
<dbReference type="InterPro" id="IPR050396">
    <property type="entry name" value="Glycosyltr_51/Transpeptidase"/>
</dbReference>
<evidence type="ECO:0000256" key="5">
    <source>
        <dbReference type="ARBA" id="ARBA00022645"/>
    </source>
</evidence>
<dbReference type="GO" id="GO:0071555">
    <property type="term" value="P:cell wall organization"/>
    <property type="evidence" value="ECO:0007669"/>
    <property type="project" value="UniProtKB-KW"/>
</dbReference>
<dbReference type="EMBL" id="MFJR01000007">
    <property type="protein sequence ID" value="OGG26922.1"/>
    <property type="molecule type" value="Genomic_DNA"/>
</dbReference>
<dbReference type="Gene3D" id="3.40.710.10">
    <property type="entry name" value="DD-peptidase/beta-lactamase superfamily"/>
    <property type="match status" value="1"/>
</dbReference>
<dbReference type="InterPro" id="IPR001460">
    <property type="entry name" value="PCN-bd_Tpept"/>
</dbReference>
<feature type="domain" description="Penicillin-binding protein transpeptidase" evidence="18">
    <location>
        <begin position="298"/>
        <end position="588"/>
    </location>
</feature>
<feature type="region of interest" description="Disordered" evidence="17">
    <location>
        <begin position="799"/>
        <end position="832"/>
    </location>
</feature>
<evidence type="ECO:0000256" key="13">
    <source>
        <dbReference type="ARBA" id="ARBA00023268"/>
    </source>
</evidence>
<dbReference type="Gene3D" id="2.60.40.10">
    <property type="entry name" value="Immunoglobulins"/>
    <property type="match status" value="1"/>
</dbReference>
<feature type="compositionally biased region" description="Low complexity" evidence="17">
    <location>
        <begin position="809"/>
        <end position="820"/>
    </location>
</feature>
<keyword evidence="7" id="KW-0328">Glycosyltransferase</keyword>
<dbReference type="FunFam" id="1.10.3810.10:FF:000001">
    <property type="entry name" value="Penicillin-binding protein 1A"/>
    <property type="match status" value="1"/>
</dbReference>
<dbReference type="InterPro" id="IPR013783">
    <property type="entry name" value="Ig-like_fold"/>
</dbReference>
<accession>A0A1F6AQY5</accession>
<sequence>MLVLFVWFSKDLPLPDKVKRKEGFSTLILDRDEKPLYDIYEDKNRIPVSYSDIPDTLKKATVAIEDKDFYKHQGFDPKGILRAIFYMLTLRGVQGGSTLTQQLVKNVVLTSERTIPRKIKEFILAVQIERKYSKDEILQMYLNEAPYGGTMWGIESASQGYFGKHTKDLTFIESVILAGLPQRPSVFSPFTSNSKAYISRTEEVLRRMREDGYITQAEEFSAKKELTNAKFISPGSLSKAPHFVLFVKKQLIEKFGEKVVEDGGLRVVTTLDAQLQQKIENIVKEEIDKAKNLQVSNGAALVINPQTGEILGYVGSKNYDSEDKEFQGKFDVVTQGYRQPGSALKPITYAVAFSKGYTPSSLLMDVETHFPGGVDKPDYIPKNYDDKYRGAIQIRFALGNSINLPAVKMTALVGIKDVLKMAYDLGIESLAPTDDNLKRIGLSLTLGGGEIRLYDLASAYGVFATGGIKNDLFAITKVTDSSGKILYEQKKISGKRILPENVTFLISHILLDNNARRDIFGERSYLNVPGRSVSVKTGTTDDKRDNWTIGYTSSVVAGVWVGNNDNTPMNPKLASGATGAAPIWNRIMYASLKNKSDEQLKIPNDIVSLTIDAYGGGLPHEGRPTRSEYFIKGTEPISLSPIYQKIKLSKDDNKKLANPVEIANGNFEEKEFIVFKESDPTSGDEKNRWQEGIDAWNNTQSDPVYHPPHDLSNKDENNIVVKIKKPSDKSQIDNNNFEILAEASAVREIKKIEVYIDNNLKSSVDKNNYNELLTLDTGIHIIKVKAYDDQNHTGESEITIGVKVPPDPTATTMPTLSPSSTPTPTPTPTPST</sequence>
<evidence type="ECO:0000256" key="4">
    <source>
        <dbReference type="ARBA" id="ARBA00022475"/>
    </source>
</evidence>
<feature type="compositionally biased region" description="Pro residues" evidence="17">
    <location>
        <begin position="821"/>
        <end position="832"/>
    </location>
</feature>
<dbReference type="Pfam" id="PF00912">
    <property type="entry name" value="Transgly"/>
    <property type="match status" value="1"/>
</dbReference>
<proteinExistence type="inferred from homology"/>
<dbReference type="Gene3D" id="1.10.3810.10">
    <property type="entry name" value="Biosynthetic peptidoglycan transglycosylase-like"/>
    <property type="match status" value="1"/>
</dbReference>
<dbReference type="GO" id="GO:0009252">
    <property type="term" value="P:peptidoglycan biosynthetic process"/>
    <property type="evidence" value="ECO:0007669"/>
    <property type="project" value="UniProtKB-KW"/>
</dbReference>
<keyword evidence="12" id="KW-0472">Membrane</keyword>
<dbReference type="InterPro" id="IPR023346">
    <property type="entry name" value="Lysozyme-like_dom_sf"/>
</dbReference>
<keyword evidence="10" id="KW-0133">Cell shape</keyword>
<dbReference type="GO" id="GO:0009002">
    <property type="term" value="F:serine-type D-Ala-D-Ala carboxypeptidase activity"/>
    <property type="evidence" value="ECO:0007669"/>
    <property type="project" value="UniProtKB-EC"/>
</dbReference>
<dbReference type="GO" id="GO:0030288">
    <property type="term" value="C:outer membrane-bounded periplasmic space"/>
    <property type="evidence" value="ECO:0007669"/>
    <property type="project" value="TreeGrafter"/>
</dbReference>
<dbReference type="PANTHER" id="PTHR32282">
    <property type="entry name" value="BINDING PROTEIN TRANSPEPTIDASE, PUTATIVE-RELATED"/>
    <property type="match status" value="1"/>
</dbReference>